<protein>
    <submittedName>
        <fullName evidence="1">Uncharacterized protein</fullName>
    </submittedName>
</protein>
<dbReference type="Proteomes" id="UP001163603">
    <property type="component" value="Chromosome 13"/>
</dbReference>
<comment type="caution">
    <text evidence="1">The sequence shown here is derived from an EMBL/GenBank/DDBJ whole genome shotgun (WGS) entry which is preliminary data.</text>
</comment>
<evidence type="ECO:0000313" key="1">
    <source>
        <dbReference type="EMBL" id="KAJ0014447.1"/>
    </source>
</evidence>
<gene>
    <name evidence="1" type="ORF">Pint_20422</name>
</gene>
<reference evidence="2" key="1">
    <citation type="journal article" date="2023" name="G3 (Bethesda)">
        <title>Genome assembly and association tests identify interacting loci associated with vigor, precocity, and sex in interspecific pistachio rootstocks.</title>
        <authorList>
            <person name="Palmer W."/>
            <person name="Jacygrad E."/>
            <person name="Sagayaradj S."/>
            <person name="Cavanaugh K."/>
            <person name="Han R."/>
            <person name="Bertier L."/>
            <person name="Beede B."/>
            <person name="Kafkas S."/>
            <person name="Golino D."/>
            <person name="Preece J."/>
            <person name="Michelmore R."/>
        </authorList>
    </citation>
    <scope>NUCLEOTIDE SEQUENCE [LARGE SCALE GENOMIC DNA]</scope>
</reference>
<name>A0ACC0XBW3_9ROSI</name>
<keyword evidence="2" id="KW-1185">Reference proteome</keyword>
<evidence type="ECO:0000313" key="2">
    <source>
        <dbReference type="Proteomes" id="UP001163603"/>
    </source>
</evidence>
<sequence length="311" mass="34824">MANTKLIMNGQMENLPQFLALMVEERGIIPGTVLAFLESRLQTMLHCRISASAHLPCHSISSPSFEVNSSKGTKRFNLIDGGIAAKNPTLLAICEAAKEMSGNRNSPSLSMVDSSKLLVLSLGTGASKRDVELEVGDGRKWGLFNWFMGPNNTAPFFDVLFTAMDDMVEVYTSAFFHGLNNYLRIQYWNVLKIVLNETADSEKNSNQTDCLKYTEVSTDNSKKKNLEHLEEIGKDLLKKPVSEVNLETVLREPIENGGTHEEALIKFARRLSEERMFRQQHSQANLYDKVPVVHCLASRRLQWLMAKAGKG</sequence>
<organism evidence="1 2">
    <name type="scientific">Pistacia integerrima</name>
    <dbReference type="NCBI Taxonomy" id="434235"/>
    <lineage>
        <taxon>Eukaryota</taxon>
        <taxon>Viridiplantae</taxon>
        <taxon>Streptophyta</taxon>
        <taxon>Embryophyta</taxon>
        <taxon>Tracheophyta</taxon>
        <taxon>Spermatophyta</taxon>
        <taxon>Magnoliopsida</taxon>
        <taxon>eudicotyledons</taxon>
        <taxon>Gunneridae</taxon>
        <taxon>Pentapetalae</taxon>
        <taxon>rosids</taxon>
        <taxon>malvids</taxon>
        <taxon>Sapindales</taxon>
        <taxon>Anacardiaceae</taxon>
        <taxon>Pistacia</taxon>
    </lineage>
</organism>
<proteinExistence type="predicted"/>
<dbReference type="EMBL" id="CM047748">
    <property type="protein sequence ID" value="KAJ0014447.1"/>
    <property type="molecule type" value="Genomic_DNA"/>
</dbReference>
<accession>A0ACC0XBW3</accession>